<sequence>MITKETEKLDSIVKKLKLELSGVLIELAFQNQEKENRALELAIANKELIFQNQEKENRASELAIANKELTNKELIFQNQEKENRASELAIANKELAFQNQEKENRASELAIANKELAFQNQEKENRALELAIANTQLIDFCNIVSHNLRAPLVNISMLVDYIELSKDEEESKELFGKIKTVINYLNEVFNELVESLQVRQDCEIKTENIILKDCLESVLIGFEAQINLYNADIQINFNDVSEISFPQKYLDSIFTNLISNALKYKSSDRNPVIKIKTEKINGDIVLSIADNGLGIDLVRHKNKLFKIRKTFHSHPDAKGFGLFITKTQVEAMGGKIWAESALGKGSTFFIKFKPKSI</sequence>
<dbReference type="Proteomes" id="UP000318585">
    <property type="component" value="Unassembled WGS sequence"/>
</dbReference>
<gene>
    <name evidence="8" type="ORF">FNW17_15855</name>
</gene>
<dbReference type="SMART" id="SM00387">
    <property type="entry name" value="HATPase_c"/>
    <property type="match status" value="1"/>
</dbReference>
<keyword evidence="3" id="KW-0597">Phosphoprotein</keyword>
<evidence type="ECO:0000256" key="2">
    <source>
        <dbReference type="ARBA" id="ARBA00012438"/>
    </source>
</evidence>
<comment type="catalytic activity">
    <reaction evidence="1">
        <text>ATP + protein L-histidine = ADP + protein N-phospho-L-histidine.</text>
        <dbReference type="EC" id="2.7.13.3"/>
    </reaction>
</comment>
<evidence type="ECO:0000256" key="6">
    <source>
        <dbReference type="SAM" id="Coils"/>
    </source>
</evidence>
<dbReference type="Gene3D" id="3.30.565.10">
    <property type="entry name" value="Histidine kinase-like ATPase, C-terminal domain"/>
    <property type="match status" value="1"/>
</dbReference>
<dbReference type="PANTHER" id="PTHR43304:SF1">
    <property type="entry name" value="PAC DOMAIN-CONTAINING PROTEIN"/>
    <property type="match status" value="1"/>
</dbReference>
<dbReference type="Pfam" id="PF02518">
    <property type="entry name" value="HATPase_c"/>
    <property type="match status" value="1"/>
</dbReference>
<dbReference type="InterPro" id="IPR036890">
    <property type="entry name" value="HATPase_C_sf"/>
</dbReference>
<dbReference type="InterPro" id="IPR052162">
    <property type="entry name" value="Sensor_kinase/Photoreceptor"/>
</dbReference>
<dbReference type="InterPro" id="IPR003594">
    <property type="entry name" value="HATPase_dom"/>
</dbReference>
<reference evidence="8 9" key="1">
    <citation type="submission" date="2019-07" db="EMBL/GenBank/DDBJ databases">
        <title>Novel species of Flavobacterium.</title>
        <authorList>
            <person name="Liu Q."/>
            <person name="Xin Y.-H."/>
        </authorList>
    </citation>
    <scope>NUCLEOTIDE SEQUENCE [LARGE SCALE GENOMIC DNA]</scope>
    <source>
        <strain evidence="8 9">LB3P56</strain>
    </source>
</reference>
<dbReference type="SUPFAM" id="SSF55874">
    <property type="entry name" value="ATPase domain of HSP90 chaperone/DNA topoisomerase II/histidine kinase"/>
    <property type="match status" value="1"/>
</dbReference>
<dbReference type="PROSITE" id="PS50109">
    <property type="entry name" value="HIS_KIN"/>
    <property type="match status" value="1"/>
</dbReference>
<name>A0A553C5U1_9FLAO</name>
<keyword evidence="5 8" id="KW-0418">Kinase</keyword>
<protein>
    <recommendedName>
        <fullName evidence="2">histidine kinase</fullName>
        <ecNumber evidence="2">2.7.13.3</ecNumber>
    </recommendedName>
</protein>
<dbReference type="InterPro" id="IPR036097">
    <property type="entry name" value="HisK_dim/P_sf"/>
</dbReference>
<feature type="domain" description="Histidine kinase" evidence="7">
    <location>
        <begin position="143"/>
        <end position="356"/>
    </location>
</feature>
<keyword evidence="4" id="KW-0808">Transferase</keyword>
<organism evidence="8 9">
    <name type="scientific">Flavobacterium franklandianum</name>
    <dbReference type="NCBI Taxonomy" id="2594430"/>
    <lineage>
        <taxon>Bacteria</taxon>
        <taxon>Pseudomonadati</taxon>
        <taxon>Bacteroidota</taxon>
        <taxon>Flavobacteriia</taxon>
        <taxon>Flavobacteriales</taxon>
        <taxon>Flavobacteriaceae</taxon>
        <taxon>Flavobacterium</taxon>
    </lineage>
</organism>
<dbReference type="SUPFAM" id="SSF47384">
    <property type="entry name" value="Homodimeric domain of signal transducing histidine kinase"/>
    <property type="match status" value="1"/>
</dbReference>
<evidence type="ECO:0000256" key="3">
    <source>
        <dbReference type="ARBA" id="ARBA00022553"/>
    </source>
</evidence>
<evidence type="ECO:0000256" key="1">
    <source>
        <dbReference type="ARBA" id="ARBA00000085"/>
    </source>
</evidence>
<accession>A0A553C5U1</accession>
<dbReference type="Gene3D" id="1.10.287.130">
    <property type="match status" value="1"/>
</dbReference>
<dbReference type="GO" id="GO:0000155">
    <property type="term" value="F:phosphorelay sensor kinase activity"/>
    <property type="evidence" value="ECO:0007669"/>
    <property type="project" value="InterPro"/>
</dbReference>
<dbReference type="InterPro" id="IPR004358">
    <property type="entry name" value="Sig_transdc_His_kin-like_C"/>
</dbReference>
<dbReference type="InterPro" id="IPR005467">
    <property type="entry name" value="His_kinase_dom"/>
</dbReference>
<dbReference type="EC" id="2.7.13.3" evidence="2"/>
<evidence type="ECO:0000256" key="4">
    <source>
        <dbReference type="ARBA" id="ARBA00022679"/>
    </source>
</evidence>
<dbReference type="RefSeq" id="WP_144072163.1">
    <property type="nucleotide sequence ID" value="NZ_VJZR01000028.1"/>
</dbReference>
<proteinExistence type="predicted"/>
<keyword evidence="6" id="KW-0175">Coiled coil</keyword>
<evidence type="ECO:0000313" key="9">
    <source>
        <dbReference type="Proteomes" id="UP000318585"/>
    </source>
</evidence>
<feature type="coiled-coil region" evidence="6">
    <location>
        <begin position="29"/>
        <end position="82"/>
    </location>
</feature>
<dbReference type="PRINTS" id="PR00344">
    <property type="entry name" value="BCTRLSENSOR"/>
</dbReference>
<evidence type="ECO:0000259" key="7">
    <source>
        <dbReference type="PROSITE" id="PS50109"/>
    </source>
</evidence>
<dbReference type="PANTHER" id="PTHR43304">
    <property type="entry name" value="PHYTOCHROME-LIKE PROTEIN CPH1"/>
    <property type="match status" value="1"/>
</dbReference>
<comment type="caution">
    <text evidence="8">The sequence shown here is derived from an EMBL/GenBank/DDBJ whole genome shotgun (WGS) entry which is preliminary data.</text>
</comment>
<dbReference type="EMBL" id="VJZR01000028">
    <property type="protein sequence ID" value="TRX15891.1"/>
    <property type="molecule type" value="Genomic_DNA"/>
</dbReference>
<dbReference type="OrthoDB" id="9811889at2"/>
<keyword evidence="9" id="KW-1185">Reference proteome</keyword>
<evidence type="ECO:0000313" key="8">
    <source>
        <dbReference type="EMBL" id="TRX15891.1"/>
    </source>
</evidence>
<dbReference type="AlphaFoldDB" id="A0A553C5U1"/>
<evidence type="ECO:0000256" key="5">
    <source>
        <dbReference type="ARBA" id="ARBA00022777"/>
    </source>
</evidence>